<reference evidence="2 3" key="1">
    <citation type="journal article" date="2018" name="BMC Genomics">
        <title>Comparative genome analyses reveal sequence features reflecting distinct modes of host-adaptation between dicot and monocot powdery mildew.</title>
        <authorList>
            <person name="Wu Y."/>
            <person name="Ma X."/>
            <person name="Pan Z."/>
            <person name="Kale S.D."/>
            <person name="Song Y."/>
            <person name="King H."/>
            <person name="Zhang Q."/>
            <person name="Presley C."/>
            <person name="Deng X."/>
            <person name="Wei C.I."/>
            <person name="Xiao S."/>
        </authorList>
    </citation>
    <scope>NUCLEOTIDE SEQUENCE [LARGE SCALE GENOMIC DNA]</scope>
    <source>
        <strain evidence="2">UMSG3</strain>
    </source>
</reference>
<sequence length="140" mass="15717">MQFPGYIAVLCALISIVSGAPNVTQNVDVKFHAKEFVCPGQGKFTGNQLKTLAYNSCQRVMLYSNCESTSSCFGKTKFVSEINTPNIYFGDNCPRDHEDDLRYEAIPALEQREDGELSCYLFCRYSNENLHCCRGCGEIK</sequence>
<evidence type="ECO:0000313" key="3">
    <source>
        <dbReference type="Proteomes" id="UP000283383"/>
    </source>
</evidence>
<proteinExistence type="predicted"/>
<evidence type="ECO:0008006" key="4">
    <source>
        <dbReference type="Google" id="ProtNLM"/>
    </source>
</evidence>
<accession>A0A420H825</accession>
<comment type="caution">
    <text evidence="2">The sequence shown here is derived from an EMBL/GenBank/DDBJ whole genome shotgun (WGS) entry which is preliminary data.</text>
</comment>
<evidence type="ECO:0000256" key="1">
    <source>
        <dbReference type="SAM" id="SignalP"/>
    </source>
</evidence>
<gene>
    <name evidence="2" type="ORF">GcM3_217038</name>
</gene>
<keyword evidence="1" id="KW-0732">Signal</keyword>
<dbReference type="AlphaFoldDB" id="A0A420H825"/>
<protein>
    <recommendedName>
        <fullName evidence="4">Secreted effector protein</fullName>
    </recommendedName>
</protein>
<name>A0A420H825_9PEZI</name>
<organism evidence="2 3">
    <name type="scientific">Golovinomyces cichoracearum</name>
    <dbReference type="NCBI Taxonomy" id="62708"/>
    <lineage>
        <taxon>Eukaryota</taxon>
        <taxon>Fungi</taxon>
        <taxon>Dikarya</taxon>
        <taxon>Ascomycota</taxon>
        <taxon>Pezizomycotina</taxon>
        <taxon>Leotiomycetes</taxon>
        <taxon>Erysiphales</taxon>
        <taxon>Erysiphaceae</taxon>
        <taxon>Golovinomyces</taxon>
    </lineage>
</organism>
<keyword evidence="3" id="KW-1185">Reference proteome</keyword>
<dbReference type="Proteomes" id="UP000283383">
    <property type="component" value="Unassembled WGS sequence"/>
</dbReference>
<dbReference type="EMBL" id="MCBQ01021757">
    <property type="protein sequence ID" value="RKF53571.1"/>
    <property type="molecule type" value="Genomic_DNA"/>
</dbReference>
<feature type="chain" id="PRO_5019343447" description="Secreted effector protein" evidence="1">
    <location>
        <begin position="20"/>
        <end position="140"/>
    </location>
</feature>
<feature type="signal peptide" evidence="1">
    <location>
        <begin position="1"/>
        <end position="19"/>
    </location>
</feature>
<evidence type="ECO:0000313" key="2">
    <source>
        <dbReference type="EMBL" id="RKF53571.1"/>
    </source>
</evidence>